<sequence>MTTLVNYALEIGRILSLTIIIIYVCLTIKNKDRLKYQSISEPDIWINFTKGVFYLFLSWISYKAYVKFNVNLDKKDTIGIITYILTLLEGTHCMINSIGNPIMCMILKDK</sequence>
<feature type="transmembrane region" description="Helical" evidence="1">
    <location>
        <begin position="6"/>
        <end position="26"/>
    </location>
</feature>
<keyword evidence="1" id="KW-0472">Membrane</keyword>
<organism evidence="2">
    <name type="scientific">Clostridium botulinum</name>
    <dbReference type="NCBI Taxonomy" id="1491"/>
    <lineage>
        <taxon>Bacteria</taxon>
        <taxon>Bacillati</taxon>
        <taxon>Bacillota</taxon>
        <taxon>Clostridia</taxon>
        <taxon>Eubacteriales</taxon>
        <taxon>Clostridiaceae</taxon>
        <taxon>Clostridium</taxon>
    </lineage>
</organism>
<dbReference type="EMBL" id="SWRL01000002">
    <property type="protein sequence ID" value="NFH61184.1"/>
    <property type="molecule type" value="Genomic_DNA"/>
</dbReference>
<evidence type="ECO:0000313" key="2">
    <source>
        <dbReference type="EMBL" id="NFH61184.1"/>
    </source>
</evidence>
<dbReference type="RefSeq" id="WP_061319500.1">
    <property type="nucleotide sequence ID" value="NZ_CP013849.1"/>
</dbReference>
<comment type="caution">
    <text evidence="2">The sequence shown here is derived from an EMBL/GenBank/DDBJ whole genome shotgun (WGS) entry which is preliminary data.</text>
</comment>
<evidence type="ECO:0000256" key="1">
    <source>
        <dbReference type="SAM" id="Phobius"/>
    </source>
</evidence>
<keyword evidence="1" id="KW-0812">Transmembrane</keyword>
<reference evidence="2" key="1">
    <citation type="submission" date="2019-04" db="EMBL/GenBank/DDBJ databases">
        <title>Genome sequencing of Clostridium botulinum Groups I-IV and Clostridium butyricum.</title>
        <authorList>
            <person name="Brunt J."/>
            <person name="Van Vliet A.H.M."/>
            <person name="Stringer S.C."/>
            <person name="Carter A.T."/>
            <person name="Peck M.W."/>
        </authorList>
    </citation>
    <scope>NUCLEOTIDE SEQUENCE</scope>
    <source>
        <strain evidence="2">IFR 15/031</strain>
    </source>
</reference>
<proteinExistence type="predicted"/>
<name>A0A6G4EDD8_CLOBO</name>
<protein>
    <submittedName>
        <fullName evidence="2">Uncharacterized protein</fullName>
    </submittedName>
</protein>
<dbReference type="AlphaFoldDB" id="A0A6G4EDD8"/>
<accession>A0A6G4EDD8</accession>
<keyword evidence="1" id="KW-1133">Transmembrane helix</keyword>
<gene>
    <name evidence="2" type="ORF">FC962_04570</name>
</gene>